<evidence type="ECO:0000313" key="4">
    <source>
        <dbReference type="EMBL" id="KOF83375.1"/>
    </source>
</evidence>
<dbReference type="STRING" id="37653.A0A0L8H3M2"/>
<proteinExistence type="inferred from homology"/>
<dbReference type="GO" id="GO:0051015">
    <property type="term" value="F:actin filament binding"/>
    <property type="evidence" value="ECO:0007669"/>
    <property type="project" value="InterPro"/>
</dbReference>
<keyword evidence="2" id="KW-0677">Repeat</keyword>
<protein>
    <submittedName>
        <fullName evidence="4">Uncharacterized protein</fullName>
    </submittedName>
</protein>
<evidence type="ECO:0000256" key="2">
    <source>
        <dbReference type="ARBA" id="ARBA00022737"/>
    </source>
</evidence>
<accession>A0A0L8H3M2</accession>
<dbReference type="EMBL" id="KQ419504">
    <property type="protein sequence ID" value="KOF83375.1"/>
    <property type="molecule type" value="Genomic_DNA"/>
</dbReference>
<dbReference type="InterPro" id="IPR044801">
    <property type="entry name" value="Filamin"/>
</dbReference>
<comment type="similarity">
    <text evidence="1">Belongs to the filamin family.</text>
</comment>
<dbReference type="InterPro" id="IPR013783">
    <property type="entry name" value="Ig-like_fold"/>
</dbReference>
<organism evidence="4">
    <name type="scientific">Octopus bimaculoides</name>
    <name type="common">California two-spotted octopus</name>
    <dbReference type="NCBI Taxonomy" id="37653"/>
    <lineage>
        <taxon>Eukaryota</taxon>
        <taxon>Metazoa</taxon>
        <taxon>Spiralia</taxon>
        <taxon>Lophotrochozoa</taxon>
        <taxon>Mollusca</taxon>
        <taxon>Cephalopoda</taxon>
        <taxon>Coleoidea</taxon>
        <taxon>Octopodiformes</taxon>
        <taxon>Octopoda</taxon>
        <taxon>Incirrata</taxon>
        <taxon>Octopodidae</taxon>
        <taxon>Octopus</taxon>
    </lineage>
</organism>
<evidence type="ECO:0000256" key="1">
    <source>
        <dbReference type="ARBA" id="ARBA00009238"/>
    </source>
</evidence>
<feature type="repeat" description="Filamin" evidence="3">
    <location>
        <begin position="28"/>
        <end position="187"/>
    </location>
</feature>
<name>A0A0L8H3M2_OCTBM</name>
<dbReference type="Gene3D" id="2.60.40.10">
    <property type="entry name" value="Immunoglobulins"/>
    <property type="match status" value="2"/>
</dbReference>
<dbReference type="GO" id="GO:0030036">
    <property type="term" value="P:actin cytoskeleton organization"/>
    <property type="evidence" value="ECO:0007669"/>
    <property type="project" value="InterPro"/>
</dbReference>
<dbReference type="PANTHER" id="PTHR38537">
    <property type="entry name" value="JITTERBUG, ISOFORM N"/>
    <property type="match status" value="1"/>
</dbReference>
<dbReference type="PANTHER" id="PTHR38537:SF8">
    <property type="entry name" value="FILAMIN-A"/>
    <property type="match status" value="1"/>
</dbReference>
<dbReference type="InterPro" id="IPR017868">
    <property type="entry name" value="Filamin/ABP280_repeat-like"/>
</dbReference>
<dbReference type="InterPro" id="IPR014756">
    <property type="entry name" value="Ig_E-set"/>
</dbReference>
<dbReference type="Pfam" id="PF00630">
    <property type="entry name" value="Filamin"/>
    <property type="match status" value="2"/>
</dbReference>
<dbReference type="SUPFAM" id="SSF81296">
    <property type="entry name" value="E set domains"/>
    <property type="match status" value="2"/>
</dbReference>
<feature type="non-terminal residue" evidence="4">
    <location>
        <position position="1"/>
    </location>
</feature>
<dbReference type="SMART" id="SM00557">
    <property type="entry name" value="IG_FLMN"/>
    <property type="match status" value="1"/>
</dbReference>
<dbReference type="AlphaFoldDB" id="A0A0L8H3M2"/>
<gene>
    <name evidence="4" type="ORF">OCBIM_22023948mg</name>
</gene>
<dbReference type="PROSITE" id="PS50194">
    <property type="entry name" value="FILAMIN_REPEAT"/>
    <property type="match status" value="1"/>
</dbReference>
<dbReference type="InterPro" id="IPR001298">
    <property type="entry name" value="Filamin/ABP280_rpt"/>
</dbReference>
<evidence type="ECO:0000256" key="3">
    <source>
        <dbReference type="PROSITE-ProRule" id="PRU00087"/>
    </source>
</evidence>
<sequence length="219" mass="24380">LGDHYIHMYWNGTPLDISPLLGYCPGKVPPLDSTKVVVHGEGCQQARATVTAEFIIDGQKAGDGVPAVTMRGINDFIPVEVKAMKYNRYKYTYTAPTAGNNSLRLTSPHFLIFLRPRLSSISVLRYVFYTNFGSMDTVCAFNVNMRKSPSSNRTIICSYKPTEIGEYIICVTWSDENVTGSPFVVKIFDSPFELQKNASKDSGNRAIKSNSDAQWSELI</sequence>
<reference evidence="4" key="1">
    <citation type="submission" date="2015-07" db="EMBL/GenBank/DDBJ databases">
        <title>MeaNS - Measles Nucleotide Surveillance Program.</title>
        <authorList>
            <person name="Tran T."/>
            <person name="Druce J."/>
        </authorList>
    </citation>
    <scope>NUCLEOTIDE SEQUENCE</scope>
    <source>
        <strain evidence="4">UCB-OBI-ISO-001</strain>
        <tissue evidence="4">Gonad</tissue>
    </source>
</reference>